<proteinExistence type="predicted"/>
<dbReference type="KEGG" id="faa:HMPREF0389_00726"/>
<dbReference type="AlphaFoldDB" id="D6GPV3"/>
<evidence type="ECO:0000313" key="1">
    <source>
        <dbReference type="EMBL" id="EFE28806.1"/>
    </source>
</evidence>
<accession>D6GPV3</accession>
<keyword evidence="2" id="KW-1185">Reference proteome</keyword>
<dbReference type="RefSeq" id="WP_014262726.1">
    <property type="nucleotide sequence ID" value="NC_016630.1"/>
</dbReference>
<dbReference type="Proteomes" id="UP000007468">
    <property type="component" value="Chromosome"/>
</dbReference>
<gene>
    <name evidence="1" type="ordered locus">HMPREF0389_00726</name>
</gene>
<protein>
    <submittedName>
        <fullName evidence="1">Uncharacterized protein</fullName>
    </submittedName>
</protein>
<dbReference type="PATRIC" id="fig|546269.5.peg.1209"/>
<evidence type="ECO:0000313" key="2">
    <source>
        <dbReference type="Proteomes" id="UP000007468"/>
    </source>
</evidence>
<organism evidence="1 2">
    <name type="scientific">Filifactor alocis (strain ATCC 35896 / CCUG 47790 / D40 B5)</name>
    <name type="common">Fusobacterium alocis</name>
    <dbReference type="NCBI Taxonomy" id="546269"/>
    <lineage>
        <taxon>Bacteria</taxon>
        <taxon>Bacillati</taxon>
        <taxon>Bacillota</taxon>
        <taxon>Clostridia</taxon>
        <taxon>Peptostreptococcales</taxon>
        <taxon>Filifactoraceae</taxon>
        <taxon>Filifactor</taxon>
    </lineage>
</organism>
<sequence length="125" mass="14711">MIEWIERKKRKHNCKIHFDDNSFRINHCVVAPVHTIPDDILPNREFDFYLQTSYDIYFLRLINSTEKCGTVYPAKKDGIVYIVCFLPISKHTIATSIQTIMNCLKQYGFPNMHNPKANINFTIED</sequence>
<dbReference type="eggNOG" id="ENOG5032V2H">
    <property type="taxonomic scope" value="Bacteria"/>
</dbReference>
<reference evidence="2" key="1">
    <citation type="submission" date="2010-12" db="EMBL/GenBank/DDBJ databases">
        <title>The genome sequence of Filifactor alocis strain ATCC 35896.</title>
        <authorList>
            <consortium name="The Broad Institute Genome Sequencing Platform"/>
            <person name="Ward D."/>
            <person name="Earl A."/>
            <person name="Feldgarden M."/>
            <person name="Young S.K."/>
            <person name="Gargeya S."/>
            <person name="Zeng Q."/>
            <person name="Alvarado L."/>
            <person name="Berlin A."/>
            <person name="Bochicchio J."/>
            <person name="Chapman S.B."/>
            <person name="Chen Z."/>
            <person name="Freedman E."/>
            <person name="Gellesch M."/>
            <person name="Goldberg J."/>
            <person name="Griggs A."/>
            <person name="Gujja S."/>
            <person name="Heilman E."/>
            <person name="Heiman D."/>
            <person name="Howarth C."/>
            <person name="Mehta T."/>
            <person name="Neiman D."/>
            <person name="Pearson M."/>
            <person name="Roberts A."/>
            <person name="Saif S."/>
            <person name="Shea T."/>
            <person name="Shenoy N."/>
            <person name="Sisk P."/>
            <person name="Stolte C."/>
            <person name="Sykes S."/>
            <person name="White J."/>
            <person name="Yandava C."/>
            <person name="Izard J."/>
            <person name="Blanton J.M."/>
            <person name="Baranova O.V."/>
            <person name="Tanner A.C."/>
            <person name="Dewhirst F.E."/>
            <person name="Haas B."/>
            <person name="Nusbaum C."/>
            <person name="Birren B."/>
        </authorList>
    </citation>
    <scope>NUCLEOTIDE SEQUENCE [LARGE SCALE GENOMIC DNA]</scope>
    <source>
        <strain evidence="2">ATCC 35896 / D40 B5</strain>
    </source>
</reference>
<dbReference type="EMBL" id="CP002390">
    <property type="protein sequence ID" value="EFE28806.1"/>
    <property type="molecule type" value="Genomic_DNA"/>
</dbReference>
<dbReference type="OrthoDB" id="360281at2"/>
<name>D6GPV3_FILAD</name>